<evidence type="ECO:0000256" key="1">
    <source>
        <dbReference type="ARBA" id="ARBA00022450"/>
    </source>
</evidence>
<feature type="domain" description="Carrier" evidence="3">
    <location>
        <begin position="3"/>
        <end position="81"/>
    </location>
</feature>
<reference evidence="5" key="1">
    <citation type="submission" date="2016-06" db="EMBL/GenBank/DDBJ databases">
        <authorList>
            <person name="Varghese N."/>
        </authorList>
    </citation>
    <scope>NUCLEOTIDE SEQUENCE [LARGE SCALE GENOMIC DNA]</scope>
    <source>
        <strain evidence="5">DSM 45555</strain>
    </source>
</reference>
<dbReference type="Pfam" id="PF00550">
    <property type="entry name" value="PP-binding"/>
    <property type="match status" value="1"/>
</dbReference>
<proteinExistence type="predicted"/>
<organism evidence="4 5">
    <name type="scientific">Micromonospora marina</name>
    <dbReference type="NCBI Taxonomy" id="307120"/>
    <lineage>
        <taxon>Bacteria</taxon>
        <taxon>Bacillati</taxon>
        <taxon>Actinomycetota</taxon>
        <taxon>Actinomycetes</taxon>
        <taxon>Micromonosporales</taxon>
        <taxon>Micromonosporaceae</taxon>
        <taxon>Micromonospora</taxon>
    </lineage>
</organism>
<dbReference type="SUPFAM" id="SSF47336">
    <property type="entry name" value="ACP-like"/>
    <property type="match status" value="1"/>
</dbReference>
<accession>A0A1C4ZWK8</accession>
<dbReference type="RefSeq" id="WP_018788100.1">
    <property type="nucleotide sequence ID" value="NZ_FMCV01000021.1"/>
</dbReference>
<dbReference type="InterPro" id="IPR036736">
    <property type="entry name" value="ACP-like_sf"/>
</dbReference>
<dbReference type="Proteomes" id="UP000198551">
    <property type="component" value="Unassembled WGS sequence"/>
</dbReference>
<evidence type="ECO:0000313" key="5">
    <source>
        <dbReference type="Proteomes" id="UP000198551"/>
    </source>
</evidence>
<protein>
    <submittedName>
        <fullName evidence="4">Act minimal PKS acyl carrier protein</fullName>
    </submittedName>
</protein>
<dbReference type="PROSITE" id="PS00012">
    <property type="entry name" value="PHOSPHOPANTETHEINE"/>
    <property type="match status" value="1"/>
</dbReference>
<dbReference type="InterPro" id="IPR006162">
    <property type="entry name" value="Ppantetheine_attach_site"/>
</dbReference>
<dbReference type="PROSITE" id="PS50075">
    <property type="entry name" value="CARRIER"/>
    <property type="match status" value="1"/>
</dbReference>
<sequence length="84" mass="8866">MSVMTLDDLRRILVECAGEDDSTAVAGDIADVPFEDLGYDSLALMETAARIEQRFGVRLPDDEVLDLATPGAVLDAVNKAAAGV</sequence>
<evidence type="ECO:0000259" key="3">
    <source>
        <dbReference type="PROSITE" id="PS50075"/>
    </source>
</evidence>
<dbReference type="InterPro" id="IPR009081">
    <property type="entry name" value="PP-bd_ACP"/>
</dbReference>
<dbReference type="EMBL" id="FMCV01000021">
    <property type="protein sequence ID" value="SCF37325.1"/>
    <property type="molecule type" value="Genomic_DNA"/>
</dbReference>
<name>A0A1C4ZWK8_9ACTN</name>
<dbReference type="SMART" id="SM00823">
    <property type="entry name" value="PKS_PP"/>
    <property type="match status" value="1"/>
</dbReference>
<gene>
    <name evidence="4" type="ORF">GA0070215_12148</name>
</gene>
<keyword evidence="2" id="KW-0597">Phosphoprotein</keyword>
<evidence type="ECO:0000256" key="2">
    <source>
        <dbReference type="ARBA" id="ARBA00022553"/>
    </source>
</evidence>
<dbReference type="AlphaFoldDB" id="A0A1C4ZWK8"/>
<keyword evidence="5" id="KW-1185">Reference proteome</keyword>
<evidence type="ECO:0000313" key="4">
    <source>
        <dbReference type="EMBL" id="SCF37325.1"/>
    </source>
</evidence>
<dbReference type="Gene3D" id="1.10.1200.10">
    <property type="entry name" value="ACP-like"/>
    <property type="match status" value="1"/>
</dbReference>
<keyword evidence="1" id="KW-0596">Phosphopantetheine</keyword>
<dbReference type="InterPro" id="IPR020806">
    <property type="entry name" value="PKS_PP-bd"/>
</dbReference>
<dbReference type="GO" id="GO:0031177">
    <property type="term" value="F:phosphopantetheine binding"/>
    <property type="evidence" value="ECO:0007669"/>
    <property type="project" value="InterPro"/>
</dbReference>